<dbReference type="SUPFAM" id="SSF55785">
    <property type="entry name" value="PYP-like sensor domain (PAS domain)"/>
    <property type="match status" value="1"/>
</dbReference>
<dbReference type="RefSeq" id="WP_226582692.1">
    <property type="nucleotide sequence ID" value="NZ_BLAY01000049.1"/>
</dbReference>
<keyword evidence="2" id="KW-1185">Reference proteome</keyword>
<name>A0AAV3XE66_9CYAN</name>
<protein>
    <submittedName>
        <fullName evidence="1">Two-component sensor histidine kinase</fullName>
    </submittedName>
</protein>
<sequence length="230" mass="26340">MQNFKTDSAITWHNLLEEKIGSSEAKMRAVLEAMTDLVLIVNTTSSELESLEIIPTNLIVLNQHRADLISQIVEQFFQDRTANTWLDKVRQAIEKQQILQFDYSLSQREEIWFTVRITPISDNSALWVARDISDRKQAEAALQQSELQVIEKAQQLELTVEQLKRSQSQLVLTEKMASLGQVVAGIAHEINNPTSLIYCNIDPATNYAQDLLGLVELYRRNYPQHKSADW</sequence>
<comment type="caution">
    <text evidence="1">The sequence shown here is derived from an EMBL/GenBank/DDBJ whole genome shotgun (WGS) entry which is preliminary data.</text>
</comment>
<accession>A0AAV3XE66</accession>
<dbReference type="Proteomes" id="UP001050975">
    <property type="component" value="Unassembled WGS sequence"/>
</dbReference>
<dbReference type="InterPro" id="IPR035965">
    <property type="entry name" value="PAS-like_dom_sf"/>
</dbReference>
<dbReference type="GO" id="GO:0016301">
    <property type="term" value="F:kinase activity"/>
    <property type="evidence" value="ECO:0007669"/>
    <property type="project" value="UniProtKB-KW"/>
</dbReference>
<keyword evidence="1" id="KW-0418">Kinase</keyword>
<dbReference type="EMBL" id="BLAY01000049">
    <property type="protein sequence ID" value="GET38662.1"/>
    <property type="molecule type" value="Genomic_DNA"/>
</dbReference>
<keyword evidence="1" id="KW-0808">Transferase</keyword>
<evidence type="ECO:0000313" key="1">
    <source>
        <dbReference type="EMBL" id="GET38662.1"/>
    </source>
</evidence>
<dbReference type="Gene3D" id="1.10.287.130">
    <property type="match status" value="1"/>
</dbReference>
<gene>
    <name evidence="1" type="ORF">MiSe_34210</name>
</gene>
<dbReference type="AlphaFoldDB" id="A0AAV3XE66"/>
<proteinExistence type="predicted"/>
<organism evidence="1 2">
    <name type="scientific">Microseira wollei NIES-4236</name>
    <dbReference type="NCBI Taxonomy" id="2530354"/>
    <lineage>
        <taxon>Bacteria</taxon>
        <taxon>Bacillati</taxon>
        <taxon>Cyanobacteriota</taxon>
        <taxon>Cyanophyceae</taxon>
        <taxon>Oscillatoriophycideae</taxon>
        <taxon>Aerosakkonematales</taxon>
        <taxon>Aerosakkonemataceae</taxon>
        <taxon>Microseira</taxon>
    </lineage>
</organism>
<dbReference type="Gene3D" id="3.30.450.20">
    <property type="entry name" value="PAS domain"/>
    <property type="match status" value="1"/>
</dbReference>
<reference evidence="1" key="1">
    <citation type="submission" date="2019-10" db="EMBL/GenBank/DDBJ databases">
        <title>Draft genome sequece of Microseira wollei NIES-4236.</title>
        <authorList>
            <person name="Yamaguchi H."/>
            <person name="Suzuki S."/>
            <person name="Kawachi M."/>
        </authorList>
    </citation>
    <scope>NUCLEOTIDE SEQUENCE</scope>
    <source>
        <strain evidence="1">NIES-4236</strain>
    </source>
</reference>
<evidence type="ECO:0000313" key="2">
    <source>
        <dbReference type="Proteomes" id="UP001050975"/>
    </source>
</evidence>